<dbReference type="OrthoDB" id="3806873at2"/>
<dbReference type="Gene3D" id="3.90.1200.10">
    <property type="match status" value="1"/>
</dbReference>
<evidence type="ECO:0000313" key="2">
    <source>
        <dbReference type="EMBL" id="SIN61024.1"/>
    </source>
</evidence>
<dbReference type="Pfam" id="PF01636">
    <property type="entry name" value="APH"/>
    <property type="match status" value="1"/>
</dbReference>
<dbReference type="STRING" id="1123272.SAMN02745824_0794"/>
<evidence type="ECO:0000259" key="1">
    <source>
        <dbReference type="SMART" id="SM00587"/>
    </source>
</evidence>
<dbReference type="EMBL" id="FSQW01000001">
    <property type="protein sequence ID" value="SIN61024.1"/>
    <property type="molecule type" value="Genomic_DNA"/>
</dbReference>
<name>A0A1N6CRL7_9SPHN</name>
<keyword evidence="2" id="KW-0418">Kinase</keyword>
<dbReference type="InterPro" id="IPR011009">
    <property type="entry name" value="Kinase-like_dom_sf"/>
</dbReference>
<dbReference type="InterPro" id="IPR002575">
    <property type="entry name" value="Aminoglycoside_PTrfase"/>
</dbReference>
<dbReference type="RefSeq" id="WP_084192471.1">
    <property type="nucleotide sequence ID" value="NZ_FSQW01000001.1"/>
</dbReference>
<dbReference type="Proteomes" id="UP000185192">
    <property type="component" value="Unassembled WGS sequence"/>
</dbReference>
<gene>
    <name evidence="2" type="ORF">SAMN02745824_0794</name>
</gene>
<dbReference type="PANTHER" id="PTHR23020">
    <property type="entry name" value="UNCHARACTERIZED NUCLEAR HORMONE RECEPTOR-RELATED"/>
    <property type="match status" value="1"/>
</dbReference>
<organism evidence="2 3">
    <name type="scientific">Parasphingorhabdus marina DSM 22363</name>
    <dbReference type="NCBI Taxonomy" id="1123272"/>
    <lineage>
        <taxon>Bacteria</taxon>
        <taxon>Pseudomonadati</taxon>
        <taxon>Pseudomonadota</taxon>
        <taxon>Alphaproteobacteria</taxon>
        <taxon>Sphingomonadales</taxon>
        <taxon>Sphingomonadaceae</taxon>
        <taxon>Parasphingorhabdus</taxon>
    </lineage>
</organism>
<protein>
    <submittedName>
        <fullName evidence="2">Predicted kinase, aminoglycoside phosphotransferase (APT) family</fullName>
    </submittedName>
</protein>
<dbReference type="GO" id="GO:0016301">
    <property type="term" value="F:kinase activity"/>
    <property type="evidence" value="ECO:0007669"/>
    <property type="project" value="UniProtKB-KW"/>
</dbReference>
<dbReference type="SUPFAM" id="SSF56112">
    <property type="entry name" value="Protein kinase-like (PK-like)"/>
    <property type="match status" value="1"/>
</dbReference>
<dbReference type="InterPro" id="IPR015897">
    <property type="entry name" value="CHK_kinase-like"/>
</dbReference>
<dbReference type="PANTHER" id="PTHR23020:SF41">
    <property type="entry name" value="AMINOGLYCOSIDE PHOSPHOTRANSFERASE DOMAIN-CONTAINING PROTEIN"/>
    <property type="match status" value="1"/>
</dbReference>
<feature type="domain" description="CHK kinase-like" evidence="1">
    <location>
        <begin position="120"/>
        <end position="295"/>
    </location>
</feature>
<reference evidence="3" key="1">
    <citation type="submission" date="2016-11" db="EMBL/GenBank/DDBJ databases">
        <authorList>
            <person name="Varghese N."/>
            <person name="Submissions S."/>
        </authorList>
    </citation>
    <scope>NUCLEOTIDE SEQUENCE [LARGE SCALE GENOMIC DNA]</scope>
    <source>
        <strain evidence="3">DSM 22363</strain>
    </source>
</reference>
<keyword evidence="3" id="KW-1185">Reference proteome</keyword>
<keyword evidence="2" id="KW-0808">Transferase</keyword>
<accession>A0A1N6CRL7</accession>
<evidence type="ECO:0000313" key="3">
    <source>
        <dbReference type="Proteomes" id="UP000185192"/>
    </source>
</evidence>
<dbReference type="InterPro" id="IPR052961">
    <property type="entry name" value="Oxido-Kinase-like_Enzymes"/>
</dbReference>
<proteinExistence type="predicted"/>
<dbReference type="AlphaFoldDB" id="A0A1N6CRL7"/>
<sequence length="354" mass="39223">MSRNFPLRPEEFEKGFVEQVFGQSLGSLRTLDHEPVGTGQVCDSYRFTCSWAEGPDEASRPETFIAKCPSADPVSRNAAAIFHLYDMETGWYRDAANSAGVACPRCYHADIAGNEQEFVLMLEDMAPASQGDQLAGASLTQVETTLEQAAALHSYRPEAGFADLSWLHHAQANGEFSKNTLINGYPVFRERFSQLLSAEVLDLGQELVDHMGSYIAREPLEQTITHGDMRLDNILFHADGKLAALVDWQTCTLGNPANDVAYMIGTSFADPAQRREHEERLVQDYLARRSASAAPAPDFEPFWAEYRRHAFSGFVMAINASLHVEQTDRGDAMFAAMAERPAQMAMDLDSLSLL</sequence>
<dbReference type="SMART" id="SM00587">
    <property type="entry name" value="CHK"/>
    <property type="match status" value="1"/>
</dbReference>